<dbReference type="InterPro" id="IPR009061">
    <property type="entry name" value="DNA-bd_dom_put_sf"/>
</dbReference>
<evidence type="ECO:0000259" key="5">
    <source>
        <dbReference type="PROSITE" id="PS50937"/>
    </source>
</evidence>
<dbReference type="EMBL" id="JAWMWH010000001">
    <property type="protein sequence ID" value="MEJ6400334.1"/>
    <property type="molecule type" value="Genomic_DNA"/>
</dbReference>
<dbReference type="PANTHER" id="PTHR30204">
    <property type="entry name" value="REDOX-CYCLING DRUG-SENSING TRANSCRIPTIONAL ACTIVATOR SOXR"/>
    <property type="match status" value="1"/>
</dbReference>
<dbReference type="Gene3D" id="1.10.1660.10">
    <property type="match status" value="1"/>
</dbReference>
<name>A0ABU8SKC6_9LACO</name>
<evidence type="ECO:0000256" key="4">
    <source>
        <dbReference type="ARBA" id="ARBA00023163"/>
    </source>
</evidence>
<keyword evidence="4" id="KW-0804">Transcription</keyword>
<organism evidence="6 7">
    <name type="scientific">Nicoliella lavandulae</name>
    <dbReference type="NCBI Taxonomy" id="3082954"/>
    <lineage>
        <taxon>Bacteria</taxon>
        <taxon>Bacillati</taxon>
        <taxon>Bacillota</taxon>
        <taxon>Bacilli</taxon>
        <taxon>Lactobacillales</taxon>
        <taxon>Lactobacillaceae</taxon>
        <taxon>Nicoliella</taxon>
    </lineage>
</organism>
<gene>
    <name evidence="6" type="ORF">R4146_04000</name>
</gene>
<dbReference type="InterPro" id="IPR000551">
    <property type="entry name" value="MerR-type_HTH_dom"/>
</dbReference>
<evidence type="ECO:0000313" key="7">
    <source>
        <dbReference type="Proteomes" id="UP001370590"/>
    </source>
</evidence>
<keyword evidence="3" id="KW-0238">DNA-binding</keyword>
<dbReference type="InterPro" id="IPR047057">
    <property type="entry name" value="MerR_fam"/>
</dbReference>
<dbReference type="CDD" id="cd01109">
    <property type="entry name" value="HTH_YyaN"/>
    <property type="match status" value="1"/>
</dbReference>
<accession>A0ABU8SKC6</accession>
<keyword evidence="1" id="KW-0678">Repressor</keyword>
<keyword evidence="7" id="KW-1185">Reference proteome</keyword>
<dbReference type="Proteomes" id="UP001370590">
    <property type="component" value="Unassembled WGS sequence"/>
</dbReference>
<dbReference type="SUPFAM" id="SSF46955">
    <property type="entry name" value="Putative DNA-binding domain"/>
    <property type="match status" value="1"/>
</dbReference>
<proteinExistence type="predicted"/>
<dbReference type="SMART" id="SM00422">
    <property type="entry name" value="HTH_MERR"/>
    <property type="match status" value="1"/>
</dbReference>
<dbReference type="PANTHER" id="PTHR30204:SF69">
    <property type="entry name" value="MERR-FAMILY TRANSCRIPTIONAL REGULATOR"/>
    <property type="match status" value="1"/>
</dbReference>
<evidence type="ECO:0000256" key="1">
    <source>
        <dbReference type="ARBA" id="ARBA00022491"/>
    </source>
</evidence>
<evidence type="ECO:0000256" key="2">
    <source>
        <dbReference type="ARBA" id="ARBA00023015"/>
    </source>
</evidence>
<dbReference type="PROSITE" id="PS50937">
    <property type="entry name" value="HTH_MERR_2"/>
    <property type="match status" value="1"/>
</dbReference>
<dbReference type="RefSeq" id="WP_339960144.1">
    <property type="nucleotide sequence ID" value="NZ_JAWMWH010000001.1"/>
</dbReference>
<comment type="caution">
    <text evidence="6">The sequence shown here is derived from an EMBL/GenBank/DDBJ whole genome shotgun (WGS) entry which is preliminary data.</text>
</comment>
<protein>
    <submittedName>
        <fullName evidence="6">MerR family transcriptional regulator</fullName>
    </submittedName>
</protein>
<sequence>MTQSEMWTVKQAAKRLGISEHTLRYYADQGFAPSMQRDANNRRLFNQNALDWLQACHYLRQTGMPIKVVKHYVALCLQGNRSLQERYQLIQEQQQLAVEQVQAAQQRLAFLNAKEKLYREQMATNSVDTFNPNNWSRNNQNQEC</sequence>
<keyword evidence="2" id="KW-0805">Transcription regulation</keyword>
<evidence type="ECO:0000313" key="6">
    <source>
        <dbReference type="EMBL" id="MEJ6400334.1"/>
    </source>
</evidence>
<reference evidence="6 7" key="1">
    <citation type="submission" date="2023-10" db="EMBL/GenBank/DDBJ databases">
        <title>Nicoliella lavandulae sp. nov. isolated from Lavandula angustifolia flowers.</title>
        <authorList>
            <person name="Alcantara C."/>
            <person name="Zuniga M."/>
            <person name="Landete J.M."/>
            <person name="Monedero V."/>
        </authorList>
    </citation>
    <scope>NUCLEOTIDE SEQUENCE [LARGE SCALE GENOMIC DNA]</scope>
    <source>
        <strain evidence="6 7">Es01</strain>
    </source>
</reference>
<feature type="domain" description="HTH merR-type" evidence="5">
    <location>
        <begin position="6"/>
        <end position="75"/>
    </location>
</feature>
<dbReference type="Pfam" id="PF13411">
    <property type="entry name" value="MerR_1"/>
    <property type="match status" value="1"/>
</dbReference>
<evidence type="ECO:0000256" key="3">
    <source>
        <dbReference type="ARBA" id="ARBA00023125"/>
    </source>
</evidence>